<feature type="domain" description="NAC" evidence="6">
    <location>
        <begin position="66"/>
        <end position="226"/>
    </location>
</feature>
<organism evidence="7 8">
    <name type="scientific">Lolium multiflorum</name>
    <name type="common">Italian ryegrass</name>
    <name type="synonym">Lolium perenne subsp. multiflorum</name>
    <dbReference type="NCBI Taxonomy" id="4521"/>
    <lineage>
        <taxon>Eukaryota</taxon>
        <taxon>Viridiplantae</taxon>
        <taxon>Streptophyta</taxon>
        <taxon>Embryophyta</taxon>
        <taxon>Tracheophyta</taxon>
        <taxon>Spermatophyta</taxon>
        <taxon>Magnoliopsida</taxon>
        <taxon>Liliopsida</taxon>
        <taxon>Poales</taxon>
        <taxon>Poaceae</taxon>
        <taxon>BOP clade</taxon>
        <taxon>Pooideae</taxon>
        <taxon>Poodae</taxon>
        <taxon>Poeae</taxon>
        <taxon>Poeae Chloroplast Group 2 (Poeae type)</taxon>
        <taxon>Loliodinae</taxon>
        <taxon>Loliinae</taxon>
        <taxon>Lolium</taxon>
    </lineage>
</organism>
<evidence type="ECO:0000256" key="3">
    <source>
        <dbReference type="ARBA" id="ARBA00023125"/>
    </source>
</evidence>
<protein>
    <recommendedName>
        <fullName evidence="6">NAC domain-containing protein</fullName>
    </recommendedName>
</protein>
<name>A0AAD8SUI2_LOLMU</name>
<keyword evidence="8" id="KW-1185">Reference proteome</keyword>
<dbReference type="EMBL" id="JAUUTY010000003">
    <property type="protein sequence ID" value="KAK1664034.1"/>
    <property type="molecule type" value="Genomic_DNA"/>
</dbReference>
<dbReference type="GO" id="GO:0003677">
    <property type="term" value="F:DNA binding"/>
    <property type="evidence" value="ECO:0007669"/>
    <property type="project" value="UniProtKB-KW"/>
</dbReference>
<keyword evidence="2" id="KW-0805">Transcription regulation</keyword>
<dbReference type="Proteomes" id="UP001231189">
    <property type="component" value="Unassembled WGS sequence"/>
</dbReference>
<keyword evidence="5" id="KW-0539">Nucleus</keyword>
<evidence type="ECO:0000313" key="8">
    <source>
        <dbReference type="Proteomes" id="UP001231189"/>
    </source>
</evidence>
<dbReference type="PANTHER" id="PTHR31719:SF106">
    <property type="entry name" value="NAC TRANSCRIPTION FACTOR ONAC010"/>
    <property type="match status" value="1"/>
</dbReference>
<dbReference type="GO" id="GO:0006355">
    <property type="term" value="P:regulation of DNA-templated transcription"/>
    <property type="evidence" value="ECO:0007669"/>
    <property type="project" value="InterPro"/>
</dbReference>
<accession>A0AAD8SUI2</accession>
<dbReference type="InterPro" id="IPR003441">
    <property type="entry name" value="NAC-dom"/>
</dbReference>
<dbReference type="Pfam" id="PF02365">
    <property type="entry name" value="NAM"/>
    <property type="match status" value="1"/>
</dbReference>
<keyword evidence="4" id="KW-0804">Transcription</keyword>
<dbReference type="SUPFAM" id="SSF101941">
    <property type="entry name" value="NAC domain"/>
    <property type="match status" value="1"/>
</dbReference>
<comment type="subcellular location">
    <subcellularLocation>
        <location evidence="1">Nucleus</location>
    </subcellularLocation>
</comment>
<evidence type="ECO:0000256" key="2">
    <source>
        <dbReference type="ARBA" id="ARBA00023015"/>
    </source>
</evidence>
<comment type="caution">
    <text evidence="7">The sequence shown here is derived from an EMBL/GenBank/DDBJ whole genome shotgun (WGS) entry which is preliminary data.</text>
</comment>
<dbReference type="PROSITE" id="PS51005">
    <property type="entry name" value="NAC"/>
    <property type="match status" value="1"/>
</dbReference>
<evidence type="ECO:0000256" key="5">
    <source>
        <dbReference type="ARBA" id="ARBA00023242"/>
    </source>
</evidence>
<evidence type="ECO:0000256" key="4">
    <source>
        <dbReference type="ARBA" id="ARBA00023163"/>
    </source>
</evidence>
<dbReference type="AlphaFoldDB" id="A0AAD8SUI2"/>
<sequence>MRRAGFAPGETTEPHGLATHAWFLEHIKHGSSLRSGQSSRYILIIPRDQLGNPLLLWLKVIMSMSLPPGFRFNPTDEELIFYYLRNRAASEQCPAPVMADVDVYKFNPWDLPSQAVYGDSEWYFFSPRDRKYPNGTRPNRAAGSGYWKSTGTDKPIHDGAVGKGVGVKKELIFYEGHAPRGTKTGWIMHEYRIAADPLDAILNKPVDVRNVSMRLDDWVLCRIYKKAGQASPMVPLLTLDVDDYDHDDLSGGGGFDDAPGFFPPSSGSSAMITQNQQPQTDNTNTAGRLPTIPFISDLFLPFSSSSAMITQNQQPQTGSANVAGRLPMIPFISDLFHEYPVAQIFDGEAEHLAIHPSLNQQLFSGGHSTRVQPSYYAPSSWSLSPAASGGAGKRKAASTEECGGAGWDRCSTATSTCPRASTGHARLQF</sequence>
<evidence type="ECO:0000259" key="6">
    <source>
        <dbReference type="PROSITE" id="PS51005"/>
    </source>
</evidence>
<proteinExistence type="predicted"/>
<keyword evidence="3" id="KW-0238">DNA-binding</keyword>
<dbReference type="GO" id="GO:0005634">
    <property type="term" value="C:nucleus"/>
    <property type="evidence" value="ECO:0007669"/>
    <property type="project" value="UniProtKB-SubCell"/>
</dbReference>
<dbReference type="PANTHER" id="PTHR31719">
    <property type="entry name" value="NAC TRANSCRIPTION FACTOR 56"/>
    <property type="match status" value="1"/>
</dbReference>
<dbReference type="InterPro" id="IPR036093">
    <property type="entry name" value="NAC_dom_sf"/>
</dbReference>
<dbReference type="Gene3D" id="2.170.150.80">
    <property type="entry name" value="NAC domain"/>
    <property type="match status" value="1"/>
</dbReference>
<evidence type="ECO:0000313" key="7">
    <source>
        <dbReference type="EMBL" id="KAK1664034.1"/>
    </source>
</evidence>
<gene>
    <name evidence="7" type="ORF">QYE76_052193</name>
</gene>
<reference evidence="7" key="1">
    <citation type="submission" date="2023-07" db="EMBL/GenBank/DDBJ databases">
        <title>A chromosome-level genome assembly of Lolium multiflorum.</title>
        <authorList>
            <person name="Chen Y."/>
            <person name="Copetti D."/>
            <person name="Kolliker R."/>
            <person name="Studer B."/>
        </authorList>
    </citation>
    <scope>NUCLEOTIDE SEQUENCE</scope>
    <source>
        <strain evidence="7">02402/16</strain>
        <tissue evidence="7">Leaf</tissue>
    </source>
</reference>
<evidence type="ECO:0000256" key="1">
    <source>
        <dbReference type="ARBA" id="ARBA00004123"/>
    </source>
</evidence>